<name>A0A1B6FP99_9HEMI</name>
<evidence type="ECO:0000313" key="1">
    <source>
        <dbReference type="EMBL" id="JAS51843.1"/>
    </source>
</evidence>
<dbReference type="EMBL" id="GECZ01017926">
    <property type="protein sequence ID" value="JAS51843.1"/>
    <property type="molecule type" value="Transcribed_RNA"/>
</dbReference>
<proteinExistence type="predicted"/>
<reference evidence="1" key="1">
    <citation type="submission" date="2015-11" db="EMBL/GenBank/DDBJ databases">
        <title>De novo transcriptome assembly of four potential Pierce s Disease insect vectors from Arizona vineyards.</title>
        <authorList>
            <person name="Tassone E.E."/>
        </authorList>
    </citation>
    <scope>NUCLEOTIDE SEQUENCE</scope>
</reference>
<gene>
    <name evidence="1" type="ORF">g.24030</name>
</gene>
<dbReference type="AlphaFoldDB" id="A0A1B6FP99"/>
<accession>A0A1B6FP99</accession>
<feature type="non-terminal residue" evidence="1">
    <location>
        <position position="1"/>
    </location>
</feature>
<sequence length="116" mass="12716">AQWGESVCLSLSQDSELCWTVSSPSLFISLKLPTMENVCRILTCGMVHKVLAQGEPQYLSRGSNYGRRSLNAVFTMVTCFTFPKSSMSLGAASPILAYCDLPQNLKLCTVPVFKKS</sequence>
<protein>
    <submittedName>
        <fullName evidence="1">Uncharacterized protein</fullName>
    </submittedName>
</protein>
<organism evidence="1">
    <name type="scientific">Cuerna arida</name>
    <dbReference type="NCBI Taxonomy" id="1464854"/>
    <lineage>
        <taxon>Eukaryota</taxon>
        <taxon>Metazoa</taxon>
        <taxon>Ecdysozoa</taxon>
        <taxon>Arthropoda</taxon>
        <taxon>Hexapoda</taxon>
        <taxon>Insecta</taxon>
        <taxon>Pterygota</taxon>
        <taxon>Neoptera</taxon>
        <taxon>Paraneoptera</taxon>
        <taxon>Hemiptera</taxon>
        <taxon>Auchenorrhyncha</taxon>
        <taxon>Membracoidea</taxon>
        <taxon>Cicadellidae</taxon>
        <taxon>Cicadellinae</taxon>
        <taxon>Proconiini</taxon>
        <taxon>Cuerna</taxon>
    </lineage>
</organism>